<organism evidence="1">
    <name type="scientific">bioreactor metagenome</name>
    <dbReference type="NCBI Taxonomy" id="1076179"/>
    <lineage>
        <taxon>unclassified sequences</taxon>
        <taxon>metagenomes</taxon>
        <taxon>ecological metagenomes</taxon>
    </lineage>
</organism>
<accession>A0A645DUL0</accession>
<gene>
    <name evidence="1" type="ORF">SDC9_140157</name>
</gene>
<reference evidence="1" key="1">
    <citation type="submission" date="2019-08" db="EMBL/GenBank/DDBJ databases">
        <authorList>
            <person name="Kucharzyk K."/>
            <person name="Murdoch R.W."/>
            <person name="Higgins S."/>
            <person name="Loffler F."/>
        </authorList>
    </citation>
    <scope>NUCLEOTIDE SEQUENCE</scope>
</reference>
<comment type="caution">
    <text evidence="1">The sequence shown here is derived from an EMBL/GenBank/DDBJ whole genome shotgun (WGS) entry which is preliminary data.</text>
</comment>
<protein>
    <submittedName>
        <fullName evidence="1">Uncharacterized protein</fullName>
    </submittedName>
</protein>
<evidence type="ECO:0000313" key="1">
    <source>
        <dbReference type="EMBL" id="MPM93021.1"/>
    </source>
</evidence>
<proteinExistence type="predicted"/>
<sequence length="84" mass="9155">MADAHFAVKCRQRAGTCGAGVAMHQNDVGLHLGQHLVHARHGPCKQAVERLVGLHHGEIEIGADLEQRHHLIKHLPMLSGHADQ</sequence>
<dbReference type="AlphaFoldDB" id="A0A645DUL0"/>
<name>A0A645DUL0_9ZZZZ</name>
<dbReference type="EMBL" id="VSSQ01039884">
    <property type="protein sequence ID" value="MPM93021.1"/>
    <property type="molecule type" value="Genomic_DNA"/>
</dbReference>